<evidence type="ECO:0000259" key="2">
    <source>
        <dbReference type="PROSITE" id="PS50943"/>
    </source>
</evidence>
<dbReference type="Gene3D" id="1.10.10.2910">
    <property type="match status" value="1"/>
</dbReference>
<name>A0A6N8KVS3_9SPHI</name>
<gene>
    <name evidence="3" type="ORF">GQF63_02545</name>
</gene>
<feature type="domain" description="HTH cro/C1-type" evidence="2">
    <location>
        <begin position="11"/>
        <end position="67"/>
    </location>
</feature>
<keyword evidence="4" id="KW-1185">Reference proteome</keyword>
<dbReference type="PANTHER" id="PTHR43236:SF1">
    <property type="entry name" value="BLL7220 PROTEIN"/>
    <property type="match status" value="1"/>
</dbReference>
<accession>A0A6N8KVS3</accession>
<dbReference type="SMART" id="SM00530">
    <property type="entry name" value="HTH_XRE"/>
    <property type="match status" value="1"/>
</dbReference>
<dbReference type="InterPro" id="IPR010359">
    <property type="entry name" value="IrrE_HExxH"/>
</dbReference>
<protein>
    <submittedName>
        <fullName evidence="3">Helix-turn-helix domain-containing protein</fullName>
    </submittedName>
</protein>
<dbReference type="RefSeq" id="WP_160367552.1">
    <property type="nucleotide sequence ID" value="NZ_WSQA01000002.1"/>
</dbReference>
<dbReference type="SUPFAM" id="SSF47413">
    <property type="entry name" value="lambda repressor-like DNA-binding domains"/>
    <property type="match status" value="1"/>
</dbReference>
<dbReference type="PANTHER" id="PTHR43236">
    <property type="entry name" value="ANTITOXIN HIGA1"/>
    <property type="match status" value="1"/>
</dbReference>
<dbReference type="Pfam" id="PF01381">
    <property type="entry name" value="HTH_3"/>
    <property type="match status" value="1"/>
</dbReference>
<sequence>METKAIFAERFKSARLMNGFSLQDLVDALGGTLSRQALHRYEKGEVIPDAEKINMLSKALHISPDYFFTTTKVEFSDIKYSKLSRMPQKEVAIINETTKAYLSRYLELEEIIGLSHSFDNPLKNLGKVSTYEQINKAAERLRKAWSLGTGPLFNIVELLEDKNIKVVRLHVDDDFDGLQTFVNKTIPVIAYNERKANKADRIRFTLLHELAHLLLVFADTTEKQKETLCHQFAAAMLLPEDTIKAELGNYRNRLSTIELGNIKKQYGISMQTIVMRAQVCGIINSNYAKQFVFLIKQQNWKAEESVEYQGIEESNRFEQLLFRALIEDQISMSKAAALSNQSLAEFKKQHQPMF</sequence>
<dbReference type="Proteomes" id="UP000435036">
    <property type="component" value="Unassembled WGS sequence"/>
</dbReference>
<evidence type="ECO:0000313" key="4">
    <source>
        <dbReference type="Proteomes" id="UP000435036"/>
    </source>
</evidence>
<dbReference type="PROSITE" id="PS50943">
    <property type="entry name" value="HTH_CROC1"/>
    <property type="match status" value="1"/>
</dbReference>
<dbReference type="GO" id="GO:0003677">
    <property type="term" value="F:DNA binding"/>
    <property type="evidence" value="ECO:0007669"/>
    <property type="project" value="InterPro"/>
</dbReference>
<dbReference type="CDD" id="cd00093">
    <property type="entry name" value="HTH_XRE"/>
    <property type="match status" value="1"/>
</dbReference>
<dbReference type="AlphaFoldDB" id="A0A6N8KVS3"/>
<dbReference type="InterPro" id="IPR001387">
    <property type="entry name" value="Cro/C1-type_HTH"/>
</dbReference>
<comment type="caution">
    <text evidence="3">The sequence shown here is derived from an EMBL/GenBank/DDBJ whole genome shotgun (WGS) entry which is preliminary data.</text>
</comment>
<dbReference type="Pfam" id="PF06114">
    <property type="entry name" value="Peptidase_M78"/>
    <property type="match status" value="1"/>
</dbReference>
<proteinExistence type="inferred from homology"/>
<dbReference type="InterPro" id="IPR010982">
    <property type="entry name" value="Lambda_DNA-bd_dom_sf"/>
</dbReference>
<dbReference type="Gene3D" id="1.10.260.40">
    <property type="entry name" value="lambda repressor-like DNA-binding domains"/>
    <property type="match status" value="1"/>
</dbReference>
<reference evidence="3 4" key="1">
    <citation type="submission" date="2019-12" db="EMBL/GenBank/DDBJ databases">
        <authorList>
            <person name="Dong K."/>
        </authorList>
    </citation>
    <scope>NUCLEOTIDE SEQUENCE [LARGE SCALE GENOMIC DNA]</scope>
    <source>
        <strain evidence="3 4">JCM 31225</strain>
    </source>
</reference>
<dbReference type="InterPro" id="IPR052345">
    <property type="entry name" value="Rad_response_metalloprotease"/>
</dbReference>
<organism evidence="3 4">
    <name type="scientific">Sphingobacterium humi</name>
    <dbReference type="NCBI Taxonomy" id="1796905"/>
    <lineage>
        <taxon>Bacteria</taxon>
        <taxon>Pseudomonadati</taxon>
        <taxon>Bacteroidota</taxon>
        <taxon>Sphingobacteriia</taxon>
        <taxon>Sphingobacteriales</taxon>
        <taxon>Sphingobacteriaceae</taxon>
        <taxon>Sphingobacterium</taxon>
    </lineage>
</organism>
<comment type="similarity">
    <text evidence="1">Belongs to the short-chain fatty acyl-CoA assimilation regulator (ScfR) family.</text>
</comment>
<evidence type="ECO:0000313" key="3">
    <source>
        <dbReference type="EMBL" id="MVZ60894.1"/>
    </source>
</evidence>
<dbReference type="EMBL" id="WSQA01000002">
    <property type="protein sequence ID" value="MVZ60894.1"/>
    <property type="molecule type" value="Genomic_DNA"/>
</dbReference>
<dbReference type="OrthoDB" id="9794834at2"/>
<evidence type="ECO:0000256" key="1">
    <source>
        <dbReference type="ARBA" id="ARBA00007227"/>
    </source>
</evidence>